<dbReference type="GO" id="GO:1990904">
    <property type="term" value="C:ribonucleoprotein complex"/>
    <property type="evidence" value="ECO:0000318"/>
    <property type="project" value="GO_Central"/>
</dbReference>
<reference evidence="9" key="3">
    <citation type="submission" date="2015-06" db="UniProtKB">
        <authorList>
            <consortium name="EnsemblMetazoa"/>
        </authorList>
    </citation>
    <scope>IDENTIFICATION</scope>
</reference>
<reference evidence="8 10" key="2">
    <citation type="journal article" date="2013" name="Nature">
        <title>Insights into bilaterian evolution from three spiralian genomes.</title>
        <authorList>
            <person name="Simakov O."/>
            <person name="Marletaz F."/>
            <person name="Cho S.J."/>
            <person name="Edsinger-Gonzales E."/>
            <person name="Havlak P."/>
            <person name="Hellsten U."/>
            <person name="Kuo D.H."/>
            <person name="Larsson T."/>
            <person name="Lv J."/>
            <person name="Arendt D."/>
            <person name="Savage R."/>
            <person name="Osoegawa K."/>
            <person name="de Jong P."/>
            <person name="Grimwood J."/>
            <person name="Chapman J.A."/>
            <person name="Shapiro H."/>
            <person name="Aerts A."/>
            <person name="Otillar R.P."/>
            <person name="Terry A.Y."/>
            <person name="Boore J.L."/>
            <person name="Grigoriev I.V."/>
            <person name="Lindberg D.R."/>
            <person name="Seaver E.C."/>
            <person name="Weisblat D.A."/>
            <person name="Putnam N.H."/>
            <person name="Rokhsar D.S."/>
        </authorList>
    </citation>
    <scope>NUCLEOTIDE SEQUENCE</scope>
</reference>
<keyword evidence="10" id="KW-1185">Reference proteome</keyword>
<dbReference type="CTD" id="20216021"/>
<sequence length="269" mass="30942">IVARTGYNFECTTGQRKYGGPPPNYDKSPPGPGTEVYVGKIPQDVMENELILLFEQVGTIYELRLMMNPQNSLNKGFCFITYCEKSEAQAAAETYNNYEIRPRKFIKVNVSIPNTRIYLGNLPKFKNKDQIFEEVSQYVEGLKDVIIYDIPDDPSKKNRGFAFLDFDSHKHASDAKKKLSSENMLVFNHTCVVDWADPQDEPNDEVMSKVKVLYIRNLKSNVLEQDLRTLFEPFGSLEKVKKIKDYAFVHYNEREAAMKALEHLNNTVC</sequence>
<dbReference type="Pfam" id="PF00076">
    <property type="entry name" value="RRM_1"/>
    <property type="match status" value="3"/>
</dbReference>
<feature type="domain" description="RRM" evidence="7">
    <location>
        <begin position="211"/>
        <end position="269"/>
    </location>
</feature>
<dbReference type="CDD" id="cd12249">
    <property type="entry name" value="RRM1_hnRNPR_like"/>
    <property type="match status" value="1"/>
</dbReference>
<feature type="compositionally biased region" description="Pro residues" evidence="6">
    <location>
        <begin position="20"/>
        <end position="32"/>
    </location>
</feature>
<evidence type="ECO:0000256" key="4">
    <source>
        <dbReference type="ARBA" id="ARBA00022884"/>
    </source>
</evidence>
<feature type="domain" description="RRM" evidence="7">
    <location>
        <begin position="34"/>
        <end position="113"/>
    </location>
</feature>
<proteinExistence type="predicted"/>
<evidence type="ECO:0000313" key="10">
    <source>
        <dbReference type="Proteomes" id="UP000015101"/>
    </source>
</evidence>
<dbReference type="PANTHER" id="PTHR21245">
    <property type="entry name" value="HETEROGENEOUS NUCLEAR RIBONUCLEOPROTEIN"/>
    <property type="match status" value="1"/>
</dbReference>
<dbReference type="InterPro" id="IPR035979">
    <property type="entry name" value="RBD_domain_sf"/>
</dbReference>
<evidence type="ECO:0000256" key="2">
    <source>
        <dbReference type="ARBA" id="ARBA00022490"/>
    </source>
</evidence>
<evidence type="ECO:0000313" key="9">
    <source>
        <dbReference type="EnsemblMetazoa" id="HelroP82058"/>
    </source>
</evidence>
<dbReference type="AlphaFoldDB" id="T1G4M3"/>
<dbReference type="FunFam" id="3.30.70.330:FF:000023">
    <property type="entry name" value="Heterogeneous nuclear ribonucleoprotein q isoform"/>
    <property type="match status" value="1"/>
</dbReference>
<dbReference type="KEGG" id="hro:HELRODRAFT_82058"/>
<dbReference type="SUPFAM" id="SSF54928">
    <property type="entry name" value="RNA-binding domain, RBD"/>
    <property type="match status" value="2"/>
</dbReference>
<comment type="subcellular location">
    <subcellularLocation>
        <location evidence="1">Cytoplasm</location>
    </subcellularLocation>
</comment>
<dbReference type="PROSITE" id="PS50102">
    <property type="entry name" value="RRM"/>
    <property type="match status" value="3"/>
</dbReference>
<dbReference type="GO" id="GO:0003729">
    <property type="term" value="F:mRNA binding"/>
    <property type="evidence" value="ECO:0000318"/>
    <property type="project" value="GO_Central"/>
</dbReference>
<gene>
    <name evidence="9" type="primary">20216021</name>
    <name evidence="8" type="ORF">HELRODRAFT_82058</name>
</gene>
<dbReference type="OrthoDB" id="3800936at2759"/>
<keyword evidence="4 5" id="KW-0694">RNA-binding</keyword>
<dbReference type="InterPro" id="IPR000504">
    <property type="entry name" value="RRM_dom"/>
</dbReference>
<evidence type="ECO:0000256" key="3">
    <source>
        <dbReference type="ARBA" id="ARBA00022737"/>
    </source>
</evidence>
<dbReference type="InParanoid" id="T1G4M3"/>
<evidence type="ECO:0000256" key="1">
    <source>
        <dbReference type="ARBA" id="ARBA00004496"/>
    </source>
</evidence>
<dbReference type="EMBL" id="KB096785">
    <property type="protein sequence ID" value="ESO01253.1"/>
    <property type="molecule type" value="Genomic_DNA"/>
</dbReference>
<evidence type="ECO:0000256" key="5">
    <source>
        <dbReference type="PROSITE-ProRule" id="PRU00176"/>
    </source>
</evidence>
<dbReference type="NCBIfam" id="TIGR01648">
    <property type="entry name" value="hnRNP-R-Q"/>
    <property type="match status" value="1"/>
</dbReference>
<reference evidence="10" key="1">
    <citation type="submission" date="2012-12" db="EMBL/GenBank/DDBJ databases">
        <authorList>
            <person name="Hellsten U."/>
            <person name="Grimwood J."/>
            <person name="Chapman J.A."/>
            <person name="Shapiro H."/>
            <person name="Aerts A."/>
            <person name="Otillar R.P."/>
            <person name="Terry A.Y."/>
            <person name="Boore J.L."/>
            <person name="Simakov O."/>
            <person name="Marletaz F."/>
            <person name="Cho S.-J."/>
            <person name="Edsinger-Gonzales E."/>
            <person name="Havlak P."/>
            <person name="Kuo D.-H."/>
            <person name="Larsson T."/>
            <person name="Lv J."/>
            <person name="Arendt D."/>
            <person name="Savage R."/>
            <person name="Osoegawa K."/>
            <person name="de Jong P."/>
            <person name="Lindberg D.R."/>
            <person name="Seaver E.C."/>
            <person name="Weisblat D.A."/>
            <person name="Putnam N.H."/>
            <person name="Grigoriev I.V."/>
            <person name="Rokhsar D.S."/>
        </authorList>
    </citation>
    <scope>NUCLEOTIDE SEQUENCE</scope>
</reference>
<evidence type="ECO:0000256" key="6">
    <source>
        <dbReference type="SAM" id="MobiDB-lite"/>
    </source>
</evidence>
<dbReference type="EnsemblMetazoa" id="HelroT82058">
    <property type="protein sequence ID" value="HelroP82058"/>
    <property type="gene ID" value="HelroG82058"/>
</dbReference>
<dbReference type="eggNOG" id="KOG0117">
    <property type="taxonomic scope" value="Eukaryota"/>
</dbReference>
<dbReference type="GO" id="GO:0005737">
    <property type="term" value="C:cytoplasm"/>
    <property type="evidence" value="ECO:0007669"/>
    <property type="project" value="UniProtKB-SubCell"/>
</dbReference>
<dbReference type="GeneID" id="20216021"/>
<evidence type="ECO:0000313" key="8">
    <source>
        <dbReference type="EMBL" id="ESO01253.1"/>
    </source>
</evidence>
<dbReference type="EMBL" id="AMQM01005032">
    <property type="status" value="NOT_ANNOTATED_CDS"/>
    <property type="molecule type" value="Genomic_DNA"/>
</dbReference>
<dbReference type="RefSeq" id="XP_009020489.1">
    <property type="nucleotide sequence ID" value="XM_009022241.1"/>
</dbReference>
<accession>T1G4M3</accession>
<dbReference type="InterPro" id="IPR006535">
    <property type="entry name" value="HnRNP_R/Q_splicing_fac"/>
</dbReference>
<feature type="region of interest" description="Disordered" evidence="6">
    <location>
        <begin position="13"/>
        <end position="32"/>
    </location>
</feature>
<dbReference type="SMART" id="SM00360">
    <property type="entry name" value="RRM"/>
    <property type="match status" value="3"/>
</dbReference>
<dbReference type="Gene3D" id="3.30.70.330">
    <property type="match status" value="3"/>
</dbReference>
<dbReference type="HOGENOM" id="CLU_022960_4_0_1"/>
<organism evidence="9 10">
    <name type="scientific">Helobdella robusta</name>
    <name type="common">Californian leech</name>
    <dbReference type="NCBI Taxonomy" id="6412"/>
    <lineage>
        <taxon>Eukaryota</taxon>
        <taxon>Metazoa</taxon>
        <taxon>Spiralia</taxon>
        <taxon>Lophotrochozoa</taxon>
        <taxon>Annelida</taxon>
        <taxon>Clitellata</taxon>
        <taxon>Hirudinea</taxon>
        <taxon>Rhynchobdellida</taxon>
        <taxon>Glossiphoniidae</taxon>
        <taxon>Helobdella</taxon>
    </lineage>
</organism>
<dbReference type="InterPro" id="IPR012677">
    <property type="entry name" value="Nucleotide-bd_a/b_plait_sf"/>
</dbReference>
<feature type="domain" description="RRM" evidence="7">
    <location>
        <begin position="115"/>
        <end position="198"/>
    </location>
</feature>
<dbReference type="GO" id="GO:0005634">
    <property type="term" value="C:nucleus"/>
    <property type="evidence" value="ECO:0000318"/>
    <property type="project" value="GO_Central"/>
</dbReference>
<keyword evidence="2" id="KW-0963">Cytoplasm</keyword>
<name>T1G4M3_HELRO</name>
<protein>
    <recommendedName>
        <fullName evidence="7">RRM domain-containing protein</fullName>
    </recommendedName>
</protein>
<dbReference type="OMA" id="DIMETIC"/>
<dbReference type="Proteomes" id="UP000015101">
    <property type="component" value="Unassembled WGS sequence"/>
</dbReference>
<keyword evidence="3" id="KW-0677">Repeat</keyword>
<dbReference type="STRING" id="6412.T1G4M3"/>
<evidence type="ECO:0000259" key="7">
    <source>
        <dbReference type="PROSITE" id="PS50102"/>
    </source>
</evidence>